<feature type="domain" description="HTH rpiR-type" evidence="4">
    <location>
        <begin position="2"/>
        <end position="78"/>
    </location>
</feature>
<sequence>MMQIDERLRDRYSELSPQEQRVADFIFDHFDDLISYNSAELARLSGVSKATVSRLFKRLGYPSYRDMRDELRTLRQSGMPLADNRDAVQGNTLLARHYKQEMANLTQWINQIDPVQFGAVIQALMQAQRLCLIGLRNSYPVALHLRQQLLQIRQQVTLLAQPGQTLSEELVDLTAQDVVIVVAFRRRPRLVQPLLVQLQKRGVPVLLLCEPQASALISLATWSLCVPLDSVSAFDSYSSAMSLVNVISNALLHEMLRDGRQRIHQIADLYGELDELEQR</sequence>
<dbReference type="GeneID" id="90764582"/>
<dbReference type="SUPFAM" id="SSF53697">
    <property type="entry name" value="SIS domain"/>
    <property type="match status" value="1"/>
</dbReference>
<dbReference type="Gene3D" id="3.40.50.10490">
    <property type="entry name" value="Glucose-6-phosphate isomerase like protein, domain 1"/>
    <property type="match status" value="1"/>
</dbReference>
<dbReference type="InterPro" id="IPR047640">
    <property type="entry name" value="RpiR-like"/>
</dbReference>
<dbReference type="InterPro" id="IPR001347">
    <property type="entry name" value="SIS_dom"/>
</dbReference>
<dbReference type="InterPro" id="IPR009057">
    <property type="entry name" value="Homeodomain-like_sf"/>
</dbReference>
<gene>
    <name evidence="5" type="ORF">E2566_16660</name>
</gene>
<dbReference type="InterPro" id="IPR000281">
    <property type="entry name" value="HTH_RpiR"/>
</dbReference>
<keyword evidence="1" id="KW-0805">Transcription regulation</keyword>
<evidence type="ECO:0000313" key="6">
    <source>
        <dbReference type="Proteomes" id="UP000502681"/>
    </source>
</evidence>
<dbReference type="Proteomes" id="UP000502681">
    <property type="component" value="Chromosome"/>
</dbReference>
<dbReference type="CDD" id="cd05013">
    <property type="entry name" value="SIS_RpiR"/>
    <property type="match status" value="1"/>
</dbReference>
<accession>A0ABX6L521</accession>
<evidence type="ECO:0000256" key="1">
    <source>
        <dbReference type="ARBA" id="ARBA00023015"/>
    </source>
</evidence>
<dbReference type="PROSITE" id="PS51071">
    <property type="entry name" value="HTH_RPIR"/>
    <property type="match status" value="1"/>
</dbReference>
<evidence type="ECO:0000256" key="3">
    <source>
        <dbReference type="ARBA" id="ARBA00023163"/>
    </source>
</evidence>
<dbReference type="EMBL" id="CP038498">
    <property type="protein sequence ID" value="QJA21424.1"/>
    <property type="molecule type" value="Genomic_DNA"/>
</dbReference>
<keyword evidence="3" id="KW-0804">Transcription</keyword>
<proteinExistence type="predicted"/>
<evidence type="ECO:0000256" key="2">
    <source>
        <dbReference type="ARBA" id="ARBA00023125"/>
    </source>
</evidence>
<dbReference type="Gene3D" id="1.10.10.10">
    <property type="entry name" value="Winged helix-like DNA-binding domain superfamily/Winged helix DNA-binding domain"/>
    <property type="match status" value="1"/>
</dbReference>
<evidence type="ECO:0000313" key="5">
    <source>
        <dbReference type="EMBL" id="QJA21424.1"/>
    </source>
</evidence>
<dbReference type="InterPro" id="IPR035472">
    <property type="entry name" value="RpiR-like_SIS"/>
</dbReference>
<protein>
    <submittedName>
        <fullName evidence="5">MurR/RpiR family transcriptional regulator</fullName>
    </submittedName>
</protein>
<keyword evidence="2" id="KW-0238">DNA-binding</keyword>
<dbReference type="PANTHER" id="PTHR30514:SF18">
    <property type="entry name" value="RPIR-FAMILY TRANSCRIPTIONAL REGULATOR"/>
    <property type="match status" value="1"/>
</dbReference>
<dbReference type="Pfam" id="PF01418">
    <property type="entry name" value="HTH_6"/>
    <property type="match status" value="1"/>
</dbReference>
<dbReference type="InterPro" id="IPR036388">
    <property type="entry name" value="WH-like_DNA-bd_sf"/>
</dbReference>
<reference evidence="5 6" key="1">
    <citation type="submission" date="2019-04" db="EMBL/GenBank/DDBJ databases">
        <title>Whole Genome Sequencing of Pectobacterium punjabense SS95.</title>
        <authorList>
            <person name="Sarfraz S."/>
            <person name="Oulghazi S."/>
            <person name="Roques C."/>
            <person name="Vandecasteele C."/>
            <person name="Faure D."/>
        </authorList>
    </citation>
    <scope>NUCLEOTIDE SEQUENCE [LARGE SCALE GENOMIC DNA]</scope>
    <source>
        <strain evidence="5 6">SS95</strain>
    </source>
</reference>
<dbReference type="RefSeq" id="WP_107171007.1">
    <property type="nucleotide sequence ID" value="NZ_CP038498.1"/>
</dbReference>
<name>A0ABX6L521_9GAMM</name>
<dbReference type="PANTHER" id="PTHR30514">
    <property type="entry name" value="GLUCOKINASE"/>
    <property type="match status" value="1"/>
</dbReference>
<organism evidence="5 6">
    <name type="scientific">Pectobacterium punjabense</name>
    <dbReference type="NCBI Taxonomy" id="2108399"/>
    <lineage>
        <taxon>Bacteria</taxon>
        <taxon>Pseudomonadati</taxon>
        <taxon>Pseudomonadota</taxon>
        <taxon>Gammaproteobacteria</taxon>
        <taxon>Enterobacterales</taxon>
        <taxon>Pectobacteriaceae</taxon>
        <taxon>Pectobacterium</taxon>
    </lineage>
</organism>
<dbReference type="Pfam" id="PF01380">
    <property type="entry name" value="SIS"/>
    <property type="match status" value="1"/>
</dbReference>
<dbReference type="InterPro" id="IPR046348">
    <property type="entry name" value="SIS_dom_sf"/>
</dbReference>
<keyword evidence="6" id="KW-1185">Reference proteome</keyword>
<dbReference type="SUPFAM" id="SSF46689">
    <property type="entry name" value="Homeodomain-like"/>
    <property type="match status" value="1"/>
</dbReference>
<evidence type="ECO:0000259" key="4">
    <source>
        <dbReference type="PROSITE" id="PS51071"/>
    </source>
</evidence>